<keyword evidence="1" id="KW-1133">Transmembrane helix</keyword>
<sequence length="112" mass="12813">MIMAHSNEHLLNNALCDDFQQMLRPYYWTQRLLCASKYSIKDNFVLPNSRAYCAVAVFLLCFVTSAYVAVFIEVASTFIDSLVALQEMIEWAKDTKVTYLVQIHTSASSFLN</sequence>
<keyword evidence="3" id="KW-1185">Reference proteome</keyword>
<feature type="transmembrane region" description="Helical" evidence="1">
    <location>
        <begin position="51"/>
        <end position="72"/>
    </location>
</feature>
<gene>
    <name evidence="2" type="ORF">EVAR_44983_1</name>
</gene>
<keyword evidence="1" id="KW-0472">Membrane</keyword>
<name>A0A4C1XI66_EUMVA</name>
<dbReference type="OrthoDB" id="7489550at2759"/>
<dbReference type="AlphaFoldDB" id="A0A4C1XI66"/>
<evidence type="ECO:0000256" key="1">
    <source>
        <dbReference type="SAM" id="Phobius"/>
    </source>
</evidence>
<reference evidence="2 3" key="1">
    <citation type="journal article" date="2019" name="Commun. Biol.">
        <title>The bagworm genome reveals a unique fibroin gene that provides high tensile strength.</title>
        <authorList>
            <person name="Kono N."/>
            <person name="Nakamura H."/>
            <person name="Ohtoshi R."/>
            <person name="Tomita M."/>
            <person name="Numata K."/>
            <person name="Arakawa K."/>
        </authorList>
    </citation>
    <scope>NUCLEOTIDE SEQUENCE [LARGE SCALE GENOMIC DNA]</scope>
</reference>
<comment type="caution">
    <text evidence="2">The sequence shown here is derived from an EMBL/GenBank/DDBJ whole genome shotgun (WGS) entry which is preliminary data.</text>
</comment>
<dbReference type="Proteomes" id="UP000299102">
    <property type="component" value="Unassembled WGS sequence"/>
</dbReference>
<keyword evidence="1" id="KW-0812">Transmembrane</keyword>
<protein>
    <submittedName>
        <fullName evidence="2">Uncharacterized protein</fullName>
    </submittedName>
</protein>
<evidence type="ECO:0000313" key="3">
    <source>
        <dbReference type="Proteomes" id="UP000299102"/>
    </source>
</evidence>
<proteinExistence type="predicted"/>
<accession>A0A4C1XI66</accession>
<organism evidence="2 3">
    <name type="scientific">Eumeta variegata</name>
    <name type="common">Bagworm moth</name>
    <name type="synonym">Eumeta japonica</name>
    <dbReference type="NCBI Taxonomy" id="151549"/>
    <lineage>
        <taxon>Eukaryota</taxon>
        <taxon>Metazoa</taxon>
        <taxon>Ecdysozoa</taxon>
        <taxon>Arthropoda</taxon>
        <taxon>Hexapoda</taxon>
        <taxon>Insecta</taxon>
        <taxon>Pterygota</taxon>
        <taxon>Neoptera</taxon>
        <taxon>Endopterygota</taxon>
        <taxon>Lepidoptera</taxon>
        <taxon>Glossata</taxon>
        <taxon>Ditrysia</taxon>
        <taxon>Tineoidea</taxon>
        <taxon>Psychidae</taxon>
        <taxon>Oiketicinae</taxon>
        <taxon>Eumeta</taxon>
    </lineage>
</organism>
<dbReference type="EMBL" id="BGZK01000827">
    <property type="protein sequence ID" value="GBP61927.1"/>
    <property type="molecule type" value="Genomic_DNA"/>
</dbReference>
<evidence type="ECO:0000313" key="2">
    <source>
        <dbReference type="EMBL" id="GBP61927.1"/>
    </source>
</evidence>